<keyword evidence="12" id="KW-0251">Elongation factor</keyword>
<dbReference type="SUPFAM" id="SSF54534">
    <property type="entry name" value="FKBP-like"/>
    <property type="match status" value="1"/>
</dbReference>
<dbReference type="PANTHER" id="PTHR30437">
    <property type="entry name" value="TRANSCRIPTION ELONGATION FACTOR GREA"/>
    <property type="match status" value="1"/>
</dbReference>
<evidence type="ECO:0000256" key="6">
    <source>
        <dbReference type="ARBA" id="ARBA00024916"/>
    </source>
</evidence>
<dbReference type="PIRSF" id="PIRSF006092">
    <property type="entry name" value="GreA_GreB"/>
    <property type="match status" value="1"/>
</dbReference>
<dbReference type="InterPro" id="IPR023459">
    <property type="entry name" value="Tscrpt_elong_fac_GreA/B_fam"/>
</dbReference>
<feature type="domain" description="Transcription elongation factor GreA/GreB C-terminal" evidence="10">
    <location>
        <begin position="84"/>
        <end position="155"/>
    </location>
</feature>
<dbReference type="GO" id="GO:0003677">
    <property type="term" value="F:DNA binding"/>
    <property type="evidence" value="ECO:0007669"/>
    <property type="project" value="UniProtKB-UniRule"/>
</dbReference>
<comment type="caution">
    <text evidence="12">The sequence shown here is derived from an EMBL/GenBank/DDBJ whole genome shotgun (WGS) entry which is preliminary data.</text>
</comment>
<accession>A0A398CQV7</accession>
<dbReference type="EMBL" id="QXJM01000039">
    <property type="protein sequence ID" value="RIE01811.1"/>
    <property type="molecule type" value="Genomic_DNA"/>
</dbReference>
<dbReference type="InterPro" id="IPR028624">
    <property type="entry name" value="Tscrpt_elong_fac_GreA/B"/>
</dbReference>
<dbReference type="InterPro" id="IPR036953">
    <property type="entry name" value="GreA/GreB_C_sf"/>
</dbReference>
<comment type="function">
    <text evidence="6 8 9">Necessary for efficient RNA polymerase transcription elongation past template-encoded arresting sites. The arresting sites in DNA have the property of trapping a certain fraction of elongating RNA polymerases that pass through, resulting in locked ternary complexes. Cleavage of the nascent transcript by cleavage factors such as GreA or GreB allows the resumption of elongation from the new 3'terminus. GreA releases sequences of 2 to 3 nucleotides.</text>
</comment>
<dbReference type="NCBIfam" id="NF001263">
    <property type="entry name" value="PRK00226.1-4"/>
    <property type="match status" value="1"/>
</dbReference>
<dbReference type="NCBIfam" id="TIGR01462">
    <property type="entry name" value="greA"/>
    <property type="match status" value="1"/>
</dbReference>
<dbReference type="FunFam" id="1.10.287.180:FF:000001">
    <property type="entry name" value="Transcription elongation factor GreA"/>
    <property type="match status" value="1"/>
</dbReference>
<dbReference type="PROSITE" id="PS00830">
    <property type="entry name" value="GREAB_2"/>
    <property type="match status" value="1"/>
</dbReference>
<dbReference type="FunFam" id="3.10.50.30:FF:000001">
    <property type="entry name" value="Transcription elongation factor GreA"/>
    <property type="match status" value="1"/>
</dbReference>
<dbReference type="InterPro" id="IPR018151">
    <property type="entry name" value="TF_GreA/GreB_CS"/>
</dbReference>
<dbReference type="GO" id="GO:0003746">
    <property type="term" value="F:translation elongation factor activity"/>
    <property type="evidence" value="ECO:0007669"/>
    <property type="project" value="UniProtKB-KW"/>
</dbReference>
<dbReference type="PROSITE" id="PS00829">
    <property type="entry name" value="GREAB_1"/>
    <property type="match status" value="1"/>
</dbReference>
<keyword evidence="12" id="KW-0648">Protein biosynthesis</keyword>
<dbReference type="HAMAP" id="MF_00105">
    <property type="entry name" value="GreA_GreB"/>
    <property type="match status" value="1"/>
</dbReference>
<keyword evidence="5 8" id="KW-0804">Transcription</keyword>
<dbReference type="Proteomes" id="UP000266340">
    <property type="component" value="Unassembled WGS sequence"/>
</dbReference>
<organism evidence="12 13">
    <name type="scientific">Cohnella faecalis</name>
    <dbReference type="NCBI Taxonomy" id="2315694"/>
    <lineage>
        <taxon>Bacteria</taxon>
        <taxon>Bacillati</taxon>
        <taxon>Bacillota</taxon>
        <taxon>Bacilli</taxon>
        <taxon>Bacillales</taxon>
        <taxon>Paenibacillaceae</taxon>
        <taxon>Cohnella</taxon>
    </lineage>
</organism>
<sequence length="158" mass="17599">MSNEEIILTPEGLANLEQELEELKIVKRKEIAERIKIAISYGDLKENSEYHSAKNDQAFMETRIKTIQRMLKVAKVARSADISTVQVGFVVVLNDLEFAEKIEYRIVGPAEADVMENKISYESPLGQSLIGKSVGDKISVNAPMGKVEYELLEIKAAG</sequence>
<name>A0A398CQV7_9BACL</name>
<evidence type="ECO:0000256" key="9">
    <source>
        <dbReference type="RuleBase" id="RU000556"/>
    </source>
</evidence>
<comment type="similarity">
    <text evidence="1 8 9">Belongs to the GreA/GreB family.</text>
</comment>
<protein>
    <recommendedName>
        <fullName evidence="2 8">Transcription elongation factor GreA</fullName>
    </recommendedName>
    <alternativeName>
        <fullName evidence="7 8">Transcript cleavage factor GreA</fullName>
    </alternativeName>
</protein>
<evidence type="ECO:0000256" key="8">
    <source>
        <dbReference type="HAMAP-Rule" id="MF_00105"/>
    </source>
</evidence>
<dbReference type="InterPro" id="IPR022691">
    <property type="entry name" value="Tscrpt_elong_fac_GreA/B_N"/>
</dbReference>
<evidence type="ECO:0000313" key="12">
    <source>
        <dbReference type="EMBL" id="RIE01811.1"/>
    </source>
</evidence>
<evidence type="ECO:0000313" key="13">
    <source>
        <dbReference type="Proteomes" id="UP000266340"/>
    </source>
</evidence>
<evidence type="ECO:0000256" key="2">
    <source>
        <dbReference type="ARBA" id="ARBA00013729"/>
    </source>
</evidence>
<dbReference type="GO" id="GO:0032784">
    <property type="term" value="P:regulation of DNA-templated transcription elongation"/>
    <property type="evidence" value="ECO:0007669"/>
    <property type="project" value="UniProtKB-UniRule"/>
</dbReference>
<feature type="domain" description="Transcription elongation factor GreA/GreB N-terminal" evidence="11">
    <location>
        <begin position="6"/>
        <end position="76"/>
    </location>
</feature>
<evidence type="ECO:0000256" key="7">
    <source>
        <dbReference type="ARBA" id="ARBA00030776"/>
    </source>
</evidence>
<evidence type="ECO:0000256" key="1">
    <source>
        <dbReference type="ARBA" id="ARBA00008213"/>
    </source>
</evidence>
<keyword evidence="13" id="KW-1185">Reference proteome</keyword>
<dbReference type="SUPFAM" id="SSF46557">
    <property type="entry name" value="GreA transcript cleavage protein, N-terminal domain"/>
    <property type="match status" value="1"/>
</dbReference>
<dbReference type="GO" id="GO:0006354">
    <property type="term" value="P:DNA-templated transcription elongation"/>
    <property type="evidence" value="ECO:0007669"/>
    <property type="project" value="TreeGrafter"/>
</dbReference>
<keyword evidence="3 8" id="KW-0805">Transcription regulation</keyword>
<proteinExistence type="inferred from homology"/>
<gene>
    <name evidence="8 12" type="primary">greA</name>
    <name evidence="12" type="ORF">D3H35_13535</name>
</gene>
<dbReference type="InterPro" id="IPR006359">
    <property type="entry name" value="Tscrpt_elong_fac_GreA"/>
</dbReference>
<dbReference type="Gene3D" id="3.10.50.30">
    <property type="entry name" value="Transcription elongation factor, GreA/GreB, C-terminal domain"/>
    <property type="match status" value="1"/>
</dbReference>
<evidence type="ECO:0000256" key="4">
    <source>
        <dbReference type="ARBA" id="ARBA00023125"/>
    </source>
</evidence>
<dbReference type="AlphaFoldDB" id="A0A398CQV7"/>
<dbReference type="Pfam" id="PF03449">
    <property type="entry name" value="GreA_GreB_N"/>
    <property type="match status" value="1"/>
</dbReference>
<reference evidence="12 13" key="1">
    <citation type="submission" date="2018-09" db="EMBL/GenBank/DDBJ databases">
        <title>Cohnella cavernae sp. nov., isolated from a karst cave.</title>
        <authorList>
            <person name="Zhu H."/>
        </authorList>
    </citation>
    <scope>NUCLEOTIDE SEQUENCE [LARGE SCALE GENOMIC DNA]</scope>
    <source>
        <strain evidence="12 13">K2E09-144</strain>
    </source>
</reference>
<dbReference type="InterPro" id="IPR001437">
    <property type="entry name" value="Tscrpt_elong_fac_GreA/B_C"/>
</dbReference>
<dbReference type="RefSeq" id="WP_119149868.1">
    <property type="nucleotide sequence ID" value="NZ_JBHSOV010000020.1"/>
</dbReference>
<dbReference type="GO" id="GO:0070063">
    <property type="term" value="F:RNA polymerase binding"/>
    <property type="evidence" value="ECO:0007669"/>
    <property type="project" value="InterPro"/>
</dbReference>
<dbReference type="Pfam" id="PF01272">
    <property type="entry name" value="GreA_GreB"/>
    <property type="match status" value="1"/>
</dbReference>
<dbReference type="PANTHER" id="PTHR30437:SF4">
    <property type="entry name" value="TRANSCRIPTION ELONGATION FACTOR GREA"/>
    <property type="match status" value="1"/>
</dbReference>
<evidence type="ECO:0000256" key="5">
    <source>
        <dbReference type="ARBA" id="ARBA00023163"/>
    </source>
</evidence>
<evidence type="ECO:0000259" key="10">
    <source>
        <dbReference type="Pfam" id="PF01272"/>
    </source>
</evidence>
<evidence type="ECO:0000256" key="3">
    <source>
        <dbReference type="ARBA" id="ARBA00023015"/>
    </source>
</evidence>
<keyword evidence="4 8" id="KW-0238">DNA-binding</keyword>
<dbReference type="Gene3D" id="1.10.287.180">
    <property type="entry name" value="Transcription elongation factor, GreA/GreB, N-terminal domain"/>
    <property type="match status" value="1"/>
</dbReference>
<dbReference type="InterPro" id="IPR036805">
    <property type="entry name" value="Tscrpt_elong_fac_GreA/B_N_sf"/>
</dbReference>
<dbReference type="OrthoDB" id="9808774at2"/>
<evidence type="ECO:0000259" key="11">
    <source>
        <dbReference type="Pfam" id="PF03449"/>
    </source>
</evidence>